<reference evidence="1" key="2">
    <citation type="journal article" date="2022" name="Res Sq">
        <title>Comparative Genomics Reveals Insights into the Divergent Evolution of Astigmatic Mites and Household Pest Adaptations.</title>
        <authorList>
            <person name="Xiong Q."/>
            <person name="Wan A.T.-Y."/>
            <person name="Liu X.-Y."/>
            <person name="Fung C.S.-H."/>
            <person name="Xiao X."/>
            <person name="Malainual N."/>
            <person name="Hou J."/>
            <person name="Wang L."/>
            <person name="Wang M."/>
            <person name="Yang K."/>
            <person name="Cui Y."/>
            <person name="Leung E."/>
            <person name="Nong W."/>
            <person name="Shin S.-K."/>
            <person name="Au S."/>
            <person name="Jeong K.Y."/>
            <person name="Chew F.T."/>
            <person name="Hui J."/>
            <person name="Leung T.F."/>
            <person name="Tungtrongchitr A."/>
            <person name="Zhong N."/>
            <person name="Liu Z."/>
            <person name="Tsui S."/>
        </authorList>
    </citation>
    <scope>NUCLEOTIDE SEQUENCE</scope>
    <source>
        <strain evidence="1">Derf</strain>
        <tissue evidence="1">Whole organism</tissue>
    </source>
</reference>
<dbReference type="AlphaFoldDB" id="A0A922L4G6"/>
<sequence length="228" mass="25955">MLYDTILIPTLTAAEISEALGPFDTKSYRTASFIATTAIADIPPLHLHIRFLANVNLAKIGREITRMMVDTSPPMLKKISRVKSVESMNIFAGQPLVRSRFHIFTKIIKKNHGIGCCFTVMRDMCMVDVQRFRLPPYCSMLQADHFIMLQAIAWGQEYCFAGTPITVTSNNIGAIKHLKRKNKKISNLAREIVNRLTENIPSPGLKWTLKINRWLRRKRLPAEYLPAT</sequence>
<evidence type="ECO:0000313" key="2">
    <source>
        <dbReference type="Proteomes" id="UP000790347"/>
    </source>
</evidence>
<dbReference type="Proteomes" id="UP000790347">
    <property type="component" value="Unassembled WGS sequence"/>
</dbReference>
<accession>A0A922L4G6</accession>
<dbReference type="EMBL" id="ASGP02000004">
    <property type="protein sequence ID" value="KAH9511435.1"/>
    <property type="molecule type" value="Genomic_DNA"/>
</dbReference>
<reference evidence="1" key="1">
    <citation type="submission" date="2013-05" db="EMBL/GenBank/DDBJ databases">
        <authorList>
            <person name="Yim A.K.Y."/>
            <person name="Chan T.F."/>
            <person name="Ji K.M."/>
            <person name="Liu X.Y."/>
            <person name="Zhou J.W."/>
            <person name="Li R.Q."/>
            <person name="Yang K.Y."/>
            <person name="Li J."/>
            <person name="Li M."/>
            <person name="Law P.T.W."/>
            <person name="Wu Y.L."/>
            <person name="Cai Z.L."/>
            <person name="Qin H."/>
            <person name="Bao Y."/>
            <person name="Leung R.K.K."/>
            <person name="Ng P.K.S."/>
            <person name="Zou J."/>
            <person name="Zhong X.J."/>
            <person name="Ran P.X."/>
            <person name="Zhong N.S."/>
            <person name="Liu Z.G."/>
            <person name="Tsui S.K.W."/>
        </authorList>
    </citation>
    <scope>NUCLEOTIDE SEQUENCE</scope>
    <source>
        <strain evidence="1">Derf</strain>
        <tissue evidence="1">Whole organism</tissue>
    </source>
</reference>
<comment type="caution">
    <text evidence="1">The sequence shown here is derived from an EMBL/GenBank/DDBJ whole genome shotgun (WGS) entry which is preliminary data.</text>
</comment>
<keyword evidence="2" id="KW-1185">Reference proteome</keyword>
<evidence type="ECO:0000313" key="1">
    <source>
        <dbReference type="EMBL" id="KAH9511435.1"/>
    </source>
</evidence>
<protein>
    <submittedName>
        <fullName evidence="1">Uncharacterized protein</fullName>
    </submittedName>
</protein>
<gene>
    <name evidence="1" type="ORF">DERF_009897</name>
</gene>
<proteinExistence type="predicted"/>
<name>A0A922L4G6_DERFA</name>
<organism evidence="1 2">
    <name type="scientific">Dermatophagoides farinae</name>
    <name type="common">American house dust mite</name>
    <dbReference type="NCBI Taxonomy" id="6954"/>
    <lineage>
        <taxon>Eukaryota</taxon>
        <taxon>Metazoa</taxon>
        <taxon>Ecdysozoa</taxon>
        <taxon>Arthropoda</taxon>
        <taxon>Chelicerata</taxon>
        <taxon>Arachnida</taxon>
        <taxon>Acari</taxon>
        <taxon>Acariformes</taxon>
        <taxon>Sarcoptiformes</taxon>
        <taxon>Astigmata</taxon>
        <taxon>Psoroptidia</taxon>
        <taxon>Analgoidea</taxon>
        <taxon>Pyroglyphidae</taxon>
        <taxon>Dermatophagoidinae</taxon>
        <taxon>Dermatophagoides</taxon>
    </lineage>
</organism>